<protein>
    <recommendedName>
        <fullName evidence="2">Lipid II isoglutaminyl synthase (glutamine-hydrolyzing) subunit GatD</fullName>
        <ecNumber evidence="2">6.3.5.13</ecNumber>
    </recommendedName>
    <alternativeName>
        <fullName evidence="2">Lipid II isoglutaminyl synthase glutaminase subunit</fullName>
        <ecNumber evidence="2">3.5.1.2</ecNumber>
    </alternativeName>
</protein>
<keyword evidence="2" id="KW-0378">Hydrolase</keyword>
<feature type="active site" evidence="2">
    <location>
        <position position="189"/>
    </location>
</feature>
<keyword evidence="2" id="KW-0436">Ligase</keyword>
<dbReference type="Pfam" id="PF07685">
    <property type="entry name" value="GATase_3"/>
    <property type="match status" value="1"/>
</dbReference>
<dbReference type="InterPro" id="IPR029062">
    <property type="entry name" value="Class_I_gatase-like"/>
</dbReference>
<name>A0A0G1WC28_9BACT</name>
<dbReference type="PROSITE" id="PS51274">
    <property type="entry name" value="GATASE_COBBQ"/>
    <property type="match status" value="1"/>
</dbReference>
<comment type="catalytic activity">
    <reaction evidence="2">
        <text>beta-D-GlcNAc-(1-&gt;4)-Mur2Ac(oyl-L-Ala-gamma-D-Glu-L-Lys-D-Ala-D-Ala)-di-trans,octa-cis-undecaprenyl diphosphate + L-glutamine + ATP + H2O = beta-D-GlcNAc-(1-&gt;4)-Mur2Ac(oyl-L-Ala-D-isoglutaminyl-L-Lys-D-Ala-D-Ala)-di-trans,octa-cis-undecaprenyl diphosphate + L-glutamate + ADP + phosphate + H(+)</text>
        <dbReference type="Rhea" id="RHEA:57928"/>
        <dbReference type="ChEBI" id="CHEBI:15377"/>
        <dbReference type="ChEBI" id="CHEBI:15378"/>
        <dbReference type="ChEBI" id="CHEBI:29985"/>
        <dbReference type="ChEBI" id="CHEBI:30616"/>
        <dbReference type="ChEBI" id="CHEBI:43474"/>
        <dbReference type="ChEBI" id="CHEBI:58359"/>
        <dbReference type="ChEBI" id="CHEBI:60033"/>
        <dbReference type="ChEBI" id="CHEBI:62233"/>
        <dbReference type="ChEBI" id="CHEBI:456216"/>
        <dbReference type="EC" id="6.3.5.13"/>
    </reaction>
</comment>
<reference evidence="4 5" key="1">
    <citation type="journal article" date="2015" name="Nature">
        <title>rRNA introns, odd ribosomes, and small enigmatic genomes across a large radiation of phyla.</title>
        <authorList>
            <person name="Brown C.T."/>
            <person name="Hug L.A."/>
            <person name="Thomas B.C."/>
            <person name="Sharon I."/>
            <person name="Castelle C.J."/>
            <person name="Singh A."/>
            <person name="Wilkins M.J."/>
            <person name="Williams K.H."/>
            <person name="Banfield J.F."/>
        </authorList>
    </citation>
    <scope>NUCLEOTIDE SEQUENCE [LARGE SCALE GENOMIC DNA]</scope>
</reference>
<dbReference type="AlphaFoldDB" id="A0A0G1WC28"/>
<dbReference type="HAMAP" id="MF_02213">
    <property type="entry name" value="Lipid_II_synth_GatD"/>
    <property type="match status" value="1"/>
</dbReference>
<comment type="caution">
    <text evidence="4">The sequence shown here is derived from an EMBL/GenBank/DDBJ whole genome shotgun (WGS) entry which is preliminary data.</text>
</comment>
<dbReference type="PATRIC" id="fig|1618373.3.peg.83"/>
<dbReference type="InterPro" id="IPR033949">
    <property type="entry name" value="CobQ_GATase1"/>
</dbReference>
<dbReference type="GO" id="GO:0016740">
    <property type="term" value="F:transferase activity"/>
    <property type="evidence" value="ECO:0007669"/>
    <property type="project" value="UniProtKB-KW"/>
</dbReference>
<evidence type="ECO:0000259" key="3">
    <source>
        <dbReference type="Pfam" id="PF07685"/>
    </source>
</evidence>
<keyword evidence="2" id="KW-0961">Cell wall biogenesis/degradation</keyword>
<evidence type="ECO:0000256" key="2">
    <source>
        <dbReference type="HAMAP-Rule" id="MF_02213"/>
    </source>
</evidence>
<dbReference type="GO" id="GO:0008360">
    <property type="term" value="P:regulation of cell shape"/>
    <property type="evidence" value="ECO:0007669"/>
    <property type="project" value="UniProtKB-KW"/>
</dbReference>
<dbReference type="EMBL" id="LCOZ01000007">
    <property type="protein sequence ID" value="KKU87873.1"/>
    <property type="molecule type" value="Genomic_DNA"/>
</dbReference>
<accession>A0A0G1WC28</accession>
<comment type="catalytic activity">
    <reaction evidence="2">
        <text>L-glutamine + H2O = L-glutamate + NH4(+)</text>
        <dbReference type="Rhea" id="RHEA:15889"/>
        <dbReference type="ChEBI" id="CHEBI:15377"/>
        <dbReference type="ChEBI" id="CHEBI:28938"/>
        <dbReference type="ChEBI" id="CHEBI:29985"/>
        <dbReference type="ChEBI" id="CHEBI:58359"/>
        <dbReference type="EC" id="3.5.1.2"/>
    </reaction>
</comment>
<proteinExistence type="inferred from homology"/>
<dbReference type="InterPro" id="IPR043702">
    <property type="entry name" value="Lipid_II_synth_GatD"/>
</dbReference>
<comment type="subunit">
    <text evidence="2">Forms a heterodimer with MurT.</text>
</comment>
<dbReference type="CDD" id="cd01750">
    <property type="entry name" value="GATase1_CobQ"/>
    <property type="match status" value="1"/>
</dbReference>
<dbReference type="PANTHER" id="PTHR21343">
    <property type="entry name" value="DETHIOBIOTIN SYNTHETASE"/>
    <property type="match status" value="1"/>
</dbReference>
<dbReference type="Proteomes" id="UP000034772">
    <property type="component" value="Unassembled WGS sequence"/>
</dbReference>
<dbReference type="GO" id="GO:0071555">
    <property type="term" value="P:cell wall organization"/>
    <property type="evidence" value="ECO:0007669"/>
    <property type="project" value="UniProtKB-KW"/>
</dbReference>
<evidence type="ECO:0000313" key="5">
    <source>
        <dbReference type="Proteomes" id="UP000034772"/>
    </source>
</evidence>
<dbReference type="EC" id="3.5.1.2" evidence="2"/>
<feature type="active site" description="Nucleophile" evidence="2">
    <location>
        <position position="93"/>
    </location>
</feature>
<feature type="binding site" evidence="2">
    <location>
        <position position="127"/>
    </location>
    <ligand>
        <name>substrate</name>
    </ligand>
</feature>
<dbReference type="Gene3D" id="3.40.50.880">
    <property type="match status" value="1"/>
</dbReference>
<dbReference type="SUPFAM" id="SSF52317">
    <property type="entry name" value="Class I glutamine amidotransferase-like"/>
    <property type="match status" value="1"/>
</dbReference>
<dbReference type="UniPathway" id="UPA00219"/>
<keyword evidence="2" id="KW-0133">Cell shape</keyword>
<comment type="pathway">
    <text evidence="2">Cell wall biogenesis; peptidoglycan biosynthesis.</text>
</comment>
<keyword evidence="2" id="KW-0573">Peptidoglycan synthesis</keyword>
<gene>
    <name evidence="2" type="primary">gatD</name>
    <name evidence="4" type="ORF">UY17_C0007G0009</name>
</gene>
<keyword evidence="4" id="KW-0808">Transferase</keyword>
<evidence type="ECO:0000313" key="4">
    <source>
        <dbReference type="EMBL" id="KKU87873.1"/>
    </source>
</evidence>
<dbReference type="GO" id="GO:0009252">
    <property type="term" value="P:peptidoglycan biosynthetic process"/>
    <property type="evidence" value="ECO:0007669"/>
    <property type="project" value="UniProtKB-UniRule"/>
</dbReference>
<organism evidence="4 5">
    <name type="scientific">Candidatus Beckwithbacteria bacterium GW2011_GWC2_47_9</name>
    <dbReference type="NCBI Taxonomy" id="1618373"/>
    <lineage>
        <taxon>Bacteria</taxon>
        <taxon>Candidatus Beckwithiibacteriota</taxon>
    </lineage>
</organism>
<dbReference type="GO" id="GO:0004359">
    <property type="term" value="F:glutaminase activity"/>
    <property type="evidence" value="ECO:0007669"/>
    <property type="project" value="UniProtKB-UniRule"/>
</dbReference>
<dbReference type="PANTHER" id="PTHR21343:SF9">
    <property type="entry name" value="LIPID II ISOGLUTAMINYL SYNTHASE (GLUTAMINE-HYDROLYZING) SUBUNIT GATD"/>
    <property type="match status" value="1"/>
</dbReference>
<dbReference type="GO" id="GO:0009236">
    <property type="term" value="P:cobalamin biosynthetic process"/>
    <property type="evidence" value="ECO:0007669"/>
    <property type="project" value="InterPro"/>
</dbReference>
<dbReference type="InterPro" id="IPR011698">
    <property type="entry name" value="GATase_3"/>
</dbReference>
<evidence type="ECO:0000256" key="1">
    <source>
        <dbReference type="ARBA" id="ARBA00022962"/>
    </source>
</evidence>
<comment type="function">
    <text evidence="2">The lipid II isoglutaminyl synthase complex catalyzes the formation of alpha-D-isoglutamine in the cell wall lipid II stem peptide. The GatD subunit catalyzes the hydrolysis of glutamine to glutamate and ammonia. The resulting ammonia molecule is channeled to the active site of MurT.</text>
</comment>
<keyword evidence="1 2" id="KW-0315">Glutamine amidotransferase</keyword>
<dbReference type="EC" id="6.3.5.13" evidence="2"/>
<dbReference type="GO" id="GO:0140282">
    <property type="term" value="F:carbon-nitrogen ligase activity on lipid II"/>
    <property type="evidence" value="ECO:0007669"/>
    <property type="project" value="UniProtKB-UniRule"/>
</dbReference>
<comment type="similarity">
    <text evidence="2">Belongs to the CobB/CobQ family. GatD subfamily.</text>
</comment>
<feature type="domain" description="CobB/CobQ-like glutamine amidotransferase" evidence="3">
    <location>
        <begin position="5"/>
        <end position="196"/>
    </location>
</feature>
<sequence>MELTLVHLYPDLMNIYGDLGNVSALRWRCQQRGIKLKVKNVSLKDKLIPNSFDLVFAGGGQDSQQIVVSQDLSTKKSALIQAARAGIPMLTICGSYQLFGRYFKPFRGQSLKGIGIFNAYTVASKQRKIGNILIKTSLGELVGFENHSGNTYLADKRQALGKVIRGFGNNGSDKTEGCRAQNAFGCYLHGSLLPKNPHLADYLISTALAIKYQRKVKLKALNDRLEWQAHRASAKIATRL</sequence>